<feature type="compositionally biased region" description="Polar residues" evidence="2">
    <location>
        <begin position="99"/>
        <end position="110"/>
    </location>
</feature>
<evidence type="ECO:0000256" key="2">
    <source>
        <dbReference type="SAM" id="MobiDB-lite"/>
    </source>
</evidence>
<feature type="compositionally biased region" description="Polar residues" evidence="2">
    <location>
        <begin position="1185"/>
        <end position="1199"/>
    </location>
</feature>
<keyword evidence="1" id="KW-0175">Coiled coil</keyword>
<feature type="compositionally biased region" description="Basic and acidic residues" evidence="2">
    <location>
        <begin position="895"/>
        <end position="922"/>
    </location>
</feature>
<evidence type="ECO:0000256" key="1">
    <source>
        <dbReference type="SAM" id="Coils"/>
    </source>
</evidence>
<feature type="region of interest" description="Disordered" evidence="2">
    <location>
        <begin position="1"/>
        <end position="110"/>
    </location>
</feature>
<dbReference type="PANTHER" id="PTHR23159:SF31">
    <property type="entry name" value="CENTROSOME-ASSOCIATED PROTEIN CEP250 ISOFORM X1"/>
    <property type="match status" value="1"/>
</dbReference>
<feature type="compositionally biased region" description="Polar residues" evidence="2">
    <location>
        <begin position="1"/>
        <end position="16"/>
    </location>
</feature>
<feature type="coiled-coil region" evidence="1">
    <location>
        <begin position="639"/>
        <end position="666"/>
    </location>
</feature>
<feature type="compositionally biased region" description="Low complexity" evidence="2">
    <location>
        <begin position="307"/>
        <end position="318"/>
    </location>
</feature>
<feature type="region of interest" description="Disordered" evidence="2">
    <location>
        <begin position="894"/>
        <end position="922"/>
    </location>
</feature>
<feature type="region of interest" description="Disordered" evidence="2">
    <location>
        <begin position="345"/>
        <end position="376"/>
    </location>
</feature>
<protein>
    <submittedName>
        <fullName evidence="3">Uncharacterized protein</fullName>
    </submittedName>
</protein>
<name>A0AAX4KG50_9TREE</name>
<evidence type="ECO:0000313" key="3">
    <source>
        <dbReference type="EMBL" id="WWD04525.1"/>
    </source>
</evidence>
<feature type="coiled-coil region" evidence="1">
    <location>
        <begin position="491"/>
        <end position="536"/>
    </location>
</feature>
<dbReference type="KEGG" id="ker:91101399"/>
<feature type="compositionally biased region" description="Basic and acidic residues" evidence="2">
    <location>
        <begin position="1085"/>
        <end position="1104"/>
    </location>
</feature>
<feature type="compositionally biased region" description="Polar residues" evidence="2">
    <location>
        <begin position="46"/>
        <end position="72"/>
    </location>
</feature>
<dbReference type="EMBL" id="CP144089">
    <property type="protein sequence ID" value="WWD04525.1"/>
    <property type="molecule type" value="Genomic_DNA"/>
</dbReference>
<dbReference type="PANTHER" id="PTHR23159">
    <property type="entry name" value="CENTROSOMAL PROTEIN 2"/>
    <property type="match status" value="1"/>
</dbReference>
<feature type="region of interest" description="Disordered" evidence="2">
    <location>
        <begin position="125"/>
        <end position="171"/>
    </location>
</feature>
<feature type="region of interest" description="Disordered" evidence="2">
    <location>
        <begin position="282"/>
        <end position="329"/>
    </location>
</feature>
<feature type="compositionally biased region" description="Polar residues" evidence="2">
    <location>
        <begin position="80"/>
        <end position="92"/>
    </location>
</feature>
<feature type="region of interest" description="Disordered" evidence="2">
    <location>
        <begin position="569"/>
        <end position="590"/>
    </location>
</feature>
<proteinExistence type="predicted"/>
<accession>A0AAX4KG50</accession>
<dbReference type="Proteomes" id="UP001358614">
    <property type="component" value="Chromosome 1"/>
</dbReference>
<gene>
    <name evidence="3" type="ORF">V865_002595</name>
</gene>
<feature type="compositionally biased region" description="Polar residues" evidence="2">
    <location>
        <begin position="690"/>
        <end position="703"/>
    </location>
</feature>
<dbReference type="RefSeq" id="XP_066082492.1">
    <property type="nucleotide sequence ID" value="XM_066226395.1"/>
</dbReference>
<evidence type="ECO:0000313" key="4">
    <source>
        <dbReference type="Proteomes" id="UP001358614"/>
    </source>
</evidence>
<keyword evidence="4" id="KW-1185">Reference proteome</keyword>
<feature type="region of interest" description="Disordered" evidence="2">
    <location>
        <begin position="690"/>
        <end position="716"/>
    </location>
</feature>
<feature type="compositionally biased region" description="Polar residues" evidence="2">
    <location>
        <begin position="1229"/>
        <end position="1243"/>
    </location>
</feature>
<organism evidence="3 4">
    <name type="scientific">Kwoniella europaea PYCC6329</name>
    <dbReference type="NCBI Taxonomy" id="1423913"/>
    <lineage>
        <taxon>Eukaryota</taxon>
        <taxon>Fungi</taxon>
        <taxon>Dikarya</taxon>
        <taxon>Basidiomycota</taxon>
        <taxon>Agaricomycotina</taxon>
        <taxon>Tremellomycetes</taxon>
        <taxon>Tremellales</taxon>
        <taxon>Cryptococcaceae</taxon>
        <taxon>Kwoniella</taxon>
    </lineage>
</organism>
<feature type="compositionally biased region" description="Low complexity" evidence="2">
    <location>
        <begin position="350"/>
        <end position="360"/>
    </location>
</feature>
<sequence length="1341" mass="148589">MPNWVTDNSSDQSSAPNLHGPPVIADLPLSNGDSTNPPQTHRDSPRSNMSDSVQQPQVQPMTGGQGQGQDPSSAIVLSPDSPSESTLPNSLSVPAEPTAPTQTIQSSTSADVNMQSALPLQPVNQLSHFGSTTPEEHSPAVTHPGLPNAPQHQPPLRRVVSSGSGGQQNGFQMYVNPQQNLSSPGITARSPINNITVGQINTSRTNPSPTFTSYTFNLKNNQIATVNLSPEYALRRHKITMGSGSVLQLSTVDLLNRYSQYLTLVDLDKVVKDPRYIATLFGSMNGTNQSQPQPQQQGRVISQPLPQQATSSAHTSSSRPTPYVASNGYAYIPQDTPAQIQQSIVSLQNQARPSSRQSGSARGGGTGTPLQSPRDVTSNIIIPPEVQVIQQKLNADVQGVEQTFGQAWEQLRMAMNDALRNMASTVTAIKPPADTEAITNQLRAQLAEEERKVHLSQMTVLRLTESESKARVELTEKIQQLQAATDVRHKAQELNTALARGLEEVKRAKEAGATQIIQLQNQVNAQSAKIAQLVSEHRDKLAQLDISHIAVVANLKKELAEAVHKANQPVFGAHPPGPLSPKSPADPSSEAAKLRSLLKANNAKFTELEEKYNQEIAKLKSHAGKDPREIEKDIRTKLAQTNDAKIERLERKVKELEVEKERSVHERKVYDQSRFVLEKIVHWGENLQSKLGHTGQQTPTADGSSGGTINGDNTKRSLVDRANTFVSDMSKLAEMILNNEKDRKEKMKKLQGQVELMKVELAAAQSVTPPVSSGGKEQAVEEWKTAFNKLISWGHNIQILMGKTVEPFKEDMKPIDKAERFQKTMHTIFEEIQSKAQSRPEGGDQEKVKELEGSIQTLSNNLQANLNALLAKTTQLDDTTKNLHVARDQLTASEKTLREEVDQHKETRKSLGESQAAERAKTNQLEELKKKLDQATTSLQEQTSELERVTGIKAEVQAKLIEVENRLREIEEESSAREKFYSSNIDELRTEYEIDGVANDKDDPEIKKQVESLKETIERLEKEKEDLQKDLENEQDNVDRAEEAMRDTMNKQHKQRENYIELEKELETVKEEKHGLEDEMKRLQDQLSDIKRTNSRVVKDKENDFEIVPGPASTSTSKAVPKTRPESLLFTPDPKKSDTSSISPVVRPSPLSQSQPSTSQATPANNKPAGTPLFLPNEEEEDSRSQSVPTPSVLASTQRPYKRKRLLNDESDDEERLNVKPGSGLELSVSASRPPSVANSVTSVPASTYKPVSREWIKDHLGITTQKNGDRVRCKLCFVVEKKNQSLEKSRTFKVEDIQPLPLGINEEKLLDHIASHGEILRRLKNKRVKDGKDRPSPEPN</sequence>
<dbReference type="GeneID" id="91101399"/>
<feature type="region of interest" description="Disordered" evidence="2">
    <location>
        <begin position="1085"/>
        <end position="1243"/>
    </location>
</feature>
<feature type="compositionally biased region" description="Low complexity" evidence="2">
    <location>
        <begin position="1143"/>
        <end position="1164"/>
    </location>
</feature>
<reference evidence="3 4" key="1">
    <citation type="submission" date="2024-01" db="EMBL/GenBank/DDBJ databases">
        <title>Comparative genomics of Cryptococcus and Kwoniella reveals pathogenesis evolution and contrasting modes of karyotype evolution via chromosome fusion or intercentromeric recombination.</title>
        <authorList>
            <person name="Coelho M.A."/>
            <person name="David-Palma M."/>
            <person name="Shea T."/>
            <person name="Bowers K."/>
            <person name="McGinley-Smith S."/>
            <person name="Mohammad A.W."/>
            <person name="Gnirke A."/>
            <person name="Yurkov A.M."/>
            <person name="Nowrousian M."/>
            <person name="Sun S."/>
            <person name="Cuomo C.A."/>
            <person name="Heitman J."/>
        </authorList>
    </citation>
    <scope>NUCLEOTIDE SEQUENCE [LARGE SCALE GENOMIC DNA]</scope>
    <source>
        <strain evidence="3 4">PYCC6329</strain>
    </source>
</reference>